<accession>A0A918AA18</accession>
<evidence type="ECO:0000313" key="3">
    <source>
        <dbReference type="Proteomes" id="UP000660745"/>
    </source>
</evidence>
<reference evidence="2" key="2">
    <citation type="submission" date="2020-09" db="EMBL/GenBank/DDBJ databases">
        <authorList>
            <person name="Sun Q."/>
            <person name="Zhou Y."/>
        </authorList>
    </citation>
    <scope>NUCLEOTIDE SEQUENCE</scope>
    <source>
        <strain evidence="2">CGMCC 4.7430</strain>
    </source>
</reference>
<feature type="compositionally biased region" description="Low complexity" evidence="1">
    <location>
        <begin position="253"/>
        <end position="264"/>
    </location>
</feature>
<feature type="compositionally biased region" description="Low complexity" evidence="1">
    <location>
        <begin position="184"/>
        <end position="203"/>
    </location>
</feature>
<dbReference type="RefSeq" id="WP_189141215.1">
    <property type="nucleotide sequence ID" value="NZ_BMNK01000009.1"/>
</dbReference>
<feature type="region of interest" description="Disordered" evidence="1">
    <location>
        <begin position="1"/>
        <end position="288"/>
    </location>
</feature>
<evidence type="ECO:0000256" key="1">
    <source>
        <dbReference type="SAM" id="MobiDB-lite"/>
    </source>
</evidence>
<gene>
    <name evidence="2" type="ORF">GCM10012278_50770</name>
</gene>
<feature type="compositionally biased region" description="Polar residues" evidence="1">
    <location>
        <begin position="169"/>
        <end position="178"/>
    </location>
</feature>
<feature type="compositionally biased region" description="Basic and acidic residues" evidence="1">
    <location>
        <begin position="265"/>
        <end position="276"/>
    </location>
</feature>
<feature type="compositionally biased region" description="Pro residues" evidence="1">
    <location>
        <begin position="562"/>
        <end position="572"/>
    </location>
</feature>
<dbReference type="EMBL" id="BMNK01000009">
    <property type="protein sequence ID" value="GGP10578.1"/>
    <property type="molecule type" value="Genomic_DNA"/>
</dbReference>
<feature type="region of interest" description="Disordered" evidence="1">
    <location>
        <begin position="376"/>
        <end position="521"/>
    </location>
</feature>
<evidence type="ECO:0000313" key="2">
    <source>
        <dbReference type="EMBL" id="GGP10578.1"/>
    </source>
</evidence>
<feature type="region of interest" description="Disordered" evidence="1">
    <location>
        <begin position="534"/>
        <end position="639"/>
    </location>
</feature>
<dbReference type="AlphaFoldDB" id="A0A918AA18"/>
<feature type="region of interest" description="Disordered" evidence="1">
    <location>
        <begin position="314"/>
        <end position="363"/>
    </location>
</feature>
<keyword evidence="3" id="KW-1185">Reference proteome</keyword>
<reference evidence="2" key="1">
    <citation type="journal article" date="2014" name="Int. J. Syst. Evol. Microbiol.">
        <title>Complete genome sequence of Corynebacterium casei LMG S-19264T (=DSM 44701T), isolated from a smear-ripened cheese.</title>
        <authorList>
            <consortium name="US DOE Joint Genome Institute (JGI-PGF)"/>
            <person name="Walter F."/>
            <person name="Albersmeier A."/>
            <person name="Kalinowski J."/>
            <person name="Ruckert C."/>
        </authorList>
    </citation>
    <scope>NUCLEOTIDE SEQUENCE</scope>
    <source>
        <strain evidence="2">CGMCC 4.7430</strain>
    </source>
</reference>
<dbReference type="Proteomes" id="UP000660745">
    <property type="component" value="Unassembled WGS sequence"/>
</dbReference>
<organism evidence="2 3">
    <name type="scientific">Nonomuraea glycinis</name>
    <dbReference type="NCBI Taxonomy" id="2047744"/>
    <lineage>
        <taxon>Bacteria</taxon>
        <taxon>Bacillati</taxon>
        <taxon>Actinomycetota</taxon>
        <taxon>Actinomycetes</taxon>
        <taxon>Streptosporangiales</taxon>
        <taxon>Streptosporangiaceae</taxon>
        <taxon>Nonomuraea</taxon>
    </lineage>
</organism>
<comment type="caution">
    <text evidence="2">The sequence shown here is derived from an EMBL/GenBank/DDBJ whole genome shotgun (WGS) entry which is preliminary data.</text>
</comment>
<feature type="region of interest" description="Disordered" evidence="1">
    <location>
        <begin position="696"/>
        <end position="717"/>
    </location>
</feature>
<name>A0A918AA18_9ACTN</name>
<feature type="compositionally biased region" description="Low complexity" evidence="1">
    <location>
        <begin position="408"/>
        <end position="420"/>
    </location>
</feature>
<protein>
    <submittedName>
        <fullName evidence="2">Uncharacterized protein</fullName>
    </submittedName>
</protein>
<feature type="compositionally biased region" description="Low complexity" evidence="1">
    <location>
        <begin position="619"/>
        <end position="639"/>
    </location>
</feature>
<proteinExistence type="predicted"/>
<sequence>MRGQGPGSEHERRSESDDSATPSTPPTPPPSFGGRPSGEQRVPRSYPEPPSVEEAEGWLSVEGETGVADGWQPQDGGPPAEAWLSVQDEPATPEGETSPSLPRPPVPGETRPATAWPRKGDRTRPADAWPPQSGDRPATWLPAKGGTHAAADPQAETRPAAALPPPRNTGETYPTTTWHLDESGAQAAAGPPAEGEAAGARPPVDGDTAGAWPPVDGDTAGARPPVDGDTAGAWPPARNTGEADTHPNTWHPAESGAQAAAARSSRGEEVRADQGERLPALPDFPGAQPWEVREGDAAPYDWFAGPDGFEVPPASGADVSAPAHPGHEAAMPQAAHPGHETAMSQPAKEPVVPGAPRWEPPPAFTAAAAGMQVWPAPVTDTPAMPPWPAATGELDPGDGAHDAPRSGPARPDADAPTTPAQHVDPHATAPAQHVDPHATAPAPQVNPHATAQHPTTGRPPAAASGTSETAPPTAPPHGTGQATPPPAPLHGTGQATPPPVAPHGTDQSTPPTPWPGDIPFGAGAIAAQAGAAPFSAPVPADTDEATSPSATRKAIPGRATPTPGPKLPPSPLFDPNQGREQPDAPAGDVPVWPPTPHGEQQQDKLPDLPFNQETWGRRPALALPPGGAAPPDLQPQGGAAFRQPPFTPLQVVEQPGKSKRALFATLGVLVLAGVATGGFFAVRSVSAPAPEAAPEAAPSASVSAPPSATPTAAPAVPTPAEAAGAAILNSEITDPKKLSLKEAFPKKKVSAAGATFTRVKSDVAASCQEAAAGAFAEALREQKCSRVVRATYVDAKRRWAVTTGIAVLPSKDAALRVDKAKNLNRNLWFRGLPGSAGSGGDRVHIAGGYAAGLVWGRYIVFSYATHADGHTPTAKEKTLVKVSSAFRDQTSLVLERRVADS</sequence>